<evidence type="ECO:0000256" key="1">
    <source>
        <dbReference type="SAM" id="MobiDB-lite"/>
    </source>
</evidence>
<feature type="region of interest" description="Disordered" evidence="1">
    <location>
        <begin position="305"/>
        <end position="333"/>
    </location>
</feature>
<dbReference type="EMBL" id="PJMW01000002">
    <property type="protein sequence ID" value="PKV80590.1"/>
    <property type="molecule type" value="Genomic_DNA"/>
</dbReference>
<feature type="chain" id="PRO_5038883296" evidence="2">
    <location>
        <begin position="31"/>
        <end position="448"/>
    </location>
</feature>
<comment type="caution">
    <text evidence="3">The sequence shown here is derived from an EMBL/GenBank/DDBJ whole genome shotgun (WGS) entry which is preliminary data.</text>
</comment>
<dbReference type="InterPro" id="IPR017549">
    <property type="entry name" value="APMV_L690"/>
</dbReference>
<dbReference type="RefSeq" id="WP_245914701.1">
    <property type="nucleotide sequence ID" value="NZ_PJMW01000002.1"/>
</dbReference>
<name>A0A2N3VG43_9NOCA</name>
<dbReference type="NCBIfam" id="TIGR03118">
    <property type="entry name" value="PEPCTERM_chp_1"/>
    <property type="match status" value="1"/>
</dbReference>
<dbReference type="SUPFAM" id="SSF75011">
    <property type="entry name" value="3-carboxy-cis,cis-mucoante lactonizing enzyme"/>
    <property type="match status" value="1"/>
</dbReference>
<protein>
    <submittedName>
        <fullName evidence="3">Uncharacterized protein (TIGR03118 family)</fullName>
    </submittedName>
</protein>
<dbReference type="AlphaFoldDB" id="A0A2N3VG43"/>
<dbReference type="PROSITE" id="PS51257">
    <property type="entry name" value="PROKAR_LIPOPROTEIN"/>
    <property type="match status" value="1"/>
</dbReference>
<sequence>MNGHVRGARRVRSGLVRGAVLGAAVLLAVACSNTEPSTDDVAALDGNRYGQTNLAADKDSYHAQFTLPGMVNAWGLADRPKGAGGHFWVGAGGKSFQFLGDVQSSSDPKLQKLTQDQLKLVGVPGADADTSDKSVGKVTGVVFNPAPINSDLFAVRDQWVDVDGTPVPLGGSSRFIFATDSGKISAWTEQAPDGAIVRRDGGANQVFDGSAQGMAFFGIALAPSGDKLLAADFGADPQVRTFDKFWQPVATTGFANPFATGEVIDASSPEKGKKARPGDPAPFNVTTLGSRVFVSYAITRPDEKDPKAFDKAEEASLDAEQDKDSQGKPDRGKVAEFDSAGKLVRIVDDGGRLNAPWGVAIAPSNFGALSGKLLIGNFGGLGRILAYDDTTGTFVDYVRDGEAEPVEIAGLWALKFGNGESLGDANALYFTAGPEDEKDGLFGSLRVQ</sequence>
<accession>A0A2N3VG43</accession>
<reference evidence="3 4" key="1">
    <citation type="submission" date="2017-12" db="EMBL/GenBank/DDBJ databases">
        <title>Sequencing the genomes of 1000 Actinobacteria strains.</title>
        <authorList>
            <person name="Klenk H.-P."/>
        </authorList>
    </citation>
    <scope>NUCLEOTIDE SEQUENCE [LARGE SCALE GENOMIC DNA]</scope>
    <source>
        <strain evidence="3 4">DSM 44489</strain>
    </source>
</reference>
<gene>
    <name evidence="3" type="ORF">ATK86_5022</name>
</gene>
<keyword evidence="4" id="KW-1185">Reference proteome</keyword>
<evidence type="ECO:0000256" key="2">
    <source>
        <dbReference type="SAM" id="SignalP"/>
    </source>
</evidence>
<keyword evidence="2" id="KW-0732">Signal</keyword>
<feature type="signal peptide" evidence="2">
    <location>
        <begin position="1"/>
        <end position="30"/>
    </location>
</feature>
<proteinExistence type="predicted"/>
<evidence type="ECO:0000313" key="4">
    <source>
        <dbReference type="Proteomes" id="UP000233766"/>
    </source>
</evidence>
<dbReference type="Proteomes" id="UP000233766">
    <property type="component" value="Unassembled WGS sequence"/>
</dbReference>
<evidence type="ECO:0000313" key="3">
    <source>
        <dbReference type="EMBL" id="PKV80590.1"/>
    </source>
</evidence>
<organism evidence="3 4">
    <name type="scientific">Nocardia fluminea</name>
    <dbReference type="NCBI Taxonomy" id="134984"/>
    <lineage>
        <taxon>Bacteria</taxon>
        <taxon>Bacillati</taxon>
        <taxon>Actinomycetota</taxon>
        <taxon>Actinomycetes</taxon>
        <taxon>Mycobacteriales</taxon>
        <taxon>Nocardiaceae</taxon>
        <taxon>Nocardia</taxon>
    </lineage>
</organism>